<dbReference type="InterPro" id="IPR045584">
    <property type="entry name" value="Pilin-like"/>
</dbReference>
<protein>
    <recommendedName>
        <fullName evidence="9">Type II secretion system protein GspG C-terminal domain-containing protein</fullName>
    </recommendedName>
</protein>
<evidence type="ECO:0000256" key="2">
    <source>
        <dbReference type="ARBA" id="ARBA00022481"/>
    </source>
</evidence>
<keyword evidence="4 6" id="KW-1133">Transmembrane helix</keyword>
<organism evidence="7 8">
    <name type="scientific">Candidatus Adlerbacteria bacterium RIFOXYC1_FULL_48_26</name>
    <dbReference type="NCBI Taxonomy" id="1797247"/>
    <lineage>
        <taxon>Bacteria</taxon>
        <taxon>Candidatus Adleribacteriota</taxon>
    </lineage>
</organism>
<keyword evidence="5 6" id="KW-0472">Membrane</keyword>
<dbReference type="AlphaFoldDB" id="A0A1F4Y1K0"/>
<evidence type="ECO:0000256" key="1">
    <source>
        <dbReference type="ARBA" id="ARBA00004167"/>
    </source>
</evidence>
<dbReference type="GO" id="GO:0015628">
    <property type="term" value="P:protein secretion by the type II secretion system"/>
    <property type="evidence" value="ECO:0007669"/>
    <property type="project" value="InterPro"/>
</dbReference>
<comment type="subcellular location">
    <subcellularLocation>
        <location evidence="1">Membrane</location>
        <topology evidence="1">Single-pass membrane protein</topology>
    </subcellularLocation>
</comment>
<evidence type="ECO:0000256" key="3">
    <source>
        <dbReference type="ARBA" id="ARBA00022692"/>
    </source>
</evidence>
<dbReference type="Proteomes" id="UP000176568">
    <property type="component" value="Unassembled WGS sequence"/>
</dbReference>
<dbReference type="InterPro" id="IPR000983">
    <property type="entry name" value="Bac_GSPG_pilin"/>
</dbReference>
<reference evidence="7 8" key="1">
    <citation type="journal article" date="2016" name="Nat. Commun.">
        <title>Thousands of microbial genomes shed light on interconnected biogeochemical processes in an aquifer system.</title>
        <authorList>
            <person name="Anantharaman K."/>
            <person name="Brown C.T."/>
            <person name="Hug L.A."/>
            <person name="Sharon I."/>
            <person name="Castelle C.J."/>
            <person name="Probst A.J."/>
            <person name="Thomas B.C."/>
            <person name="Singh A."/>
            <person name="Wilkins M.J."/>
            <person name="Karaoz U."/>
            <person name="Brodie E.L."/>
            <person name="Williams K.H."/>
            <person name="Hubbard S.S."/>
            <person name="Banfield J.F."/>
        </authorList>
    </citation>
    <scope>NUCLEOTIDE SEQUENCE [LARGE SCALE GENOMIC DNA]</scope>
</reference>
<dbReference type="InterPro" id="IPR012902">
    <property type="entry name" value="N_methyl_site"/>
</dbReference>
<dbReference type="GO" id="GO:0015627">
    <property type="term" value="C:type II protein secretion system complex"/>
    <property type="evidence" value="ECO:0007669"/>
    <property type="project" value="InterPro"/>
</dbReference>
<dbReference type="Gene3D" id="3.30.700.10">
    <property type="entry name" value="Glycoprotein, Type 4 Pilin"/>
    <property type="match status" value="1"/>
</dbReference>
<dbReference type="PROSITE" id="PS00409">
    <property type="entry name" value="PROKAR_NTER_METHYL"/>
    <property type="match status" value="1"/>
</dbReference>
<proteinExistence type="predicted"/>
<evidence type="ECO:0000256" key="5">
    <source>
        <dbReference type="ARBA" id="ARBA00023136"/>
    </source>
</evidence>
<evidence type="ECO:0000313" key="7">
    <source>
        <dbReference type="EMBL" id="OGC87857.1"/>
    </source>
</evidence>
<feature type="transmembrane region" description="Helical" evidence="6">
    <location>
        <begin position="12"/>
        <end position="33"/>
    </location>
</feature>
<evidence type="ECO:0000313" key="8">
    <source>
        <dbReference type="Proteomes" id="UP000176568"/>
    </source>
</evidence>
<dbReference type="STRING" id="1797247.A2419_02275"/>
<keyword evidence="2" id="KW-0488">Methylation</keyword>
<dbReference type="PANTHER" id="PTHR30093:SF44">
    <property type="entry name" value="TYPE II SECRETION SYSTEM CORE PROTEIN G"/>
    <property type="match status" value="1"/>
</dbReference>
<evidence type="ECO:0000256" key="6">
    <source>
        <dbReference type="SAM" id="Phobius"/>
    </source>
</evidence>
<dbReference type="Pfam" id="PF07963">
    <property type="entry name" value="N_methyl"/>
    <property type="match status" value="1"/>
</dbReference>
<evidence type="ECO:0000256" key="4">
    <source>
        <dbReference type="ARBA" id="ARBA00022989"/>
    </source>
</evidence>
<sequence>MSIRSAVKGFTLIELLVVISIIGLLASIVFSSLSSARYKAMDSKRVSELVSVQQALELYYATNGVYPTTGFAWLGTCTFPGWTTATVDYIPALVPTYMNALPKPPASDGATVDCYMYLSDGANYKFLQHAAGATANYTYAPGFLDPPRDGGSNLSVVEGTGSGAWARSVYSNTTFGGY</sequence>
<dbReference type="GO" id="GO:0016020">
    <property type="term" value="C:membrane"/>
    <property type="evidence" value="ECO:0007669"/>
    <property type="project" value="UniProtKB-SubCell"/>
</dbReference>
<comment type="caution">
    <text evidence="7">The sequence shown here is derived from an EMBL/GenBank/DDBJ whole genome shotgun (WGS) entry which is preliminary data.</text>
</comment>
<keyword evidence="3 6" id="KW-0812">Transmembrane</keyword>
<dbReference type="PANTHER" id="PTHR30093">
    <property type="entry name" value="GENERAL SECRETION PATHWAY PROTEIN G"/>
    <property type="match status" value="1"/>
</dbReference>
<evidence type="ECO:0008006" key="9">
    <source>
        <dbReference type="Google" id="ProtNLM"/>
    </source>
</evidence>
<dbReference type="SUPFAM" id="SSF54523">
    <property type="entry name" value="Pili subunits"/>
    <property type="match status" value="1"/>
</dbReference>
<dbReference type="NCBIfam" id="TIGR02532">
    <property type="entry name" value="IV_pilin_GFxxxE"/>
    <property type="match status" value="1"/>
</dbReference>
<accession>A0A1F4Y1K0</accession>
<dbReference type="EMBL" id="MEXB01000017">
    <property type="protein sequence ID" value="OGC87857.1"/>
    <property type="molecule type" value="Genomic_DNA"/>
</dbReference>
<dbReference type="PRINTS" id="PR00813">
    <property type="entry name" value="BCTERIALGSPG"/>
</dbReference>
<name>A0A1F4Y1K0_9BACT</name>
<gene>
    <name evidence="7" type="ORF">A2419_02275</name>
</gene>